<dbReference type="PANTHER" id="PTHR37828:SF1">
    <property type="entry name" value="YCII-RELATED DOMAIN-CONTAINING PROTEIN"/>
    <property type="match status" value="1"/>
</dbReference>
<dbReference type="SUPFAM" id="SSF54909">
    <property type="entry name" value="Dimeric alpha+beta barrel"/>
    <property type="match status" value="1"/>
</dbReference>
<evidence type="ECO:0000313" key="3">
    <source>
        <dbReference type="EMBL" id="KRM73298.1"/>
    </source>
</evidence>
<dbReference type="InterPro" id="IPR005545">
    <property type="entry name" value="YCII"/>
</dbReference>
<dbReference type="Gene3D" id="3.30.70.1060">
    <property type="entry name" value="Dimeric alpha+beta barrel"/>
    <property type="match status" value="1"/>
</dbReference>
<dbReference type="STRING" id="33960.TY91_04775"/>
<evidence type="ECO:0000256" key="1">
    <source>
        <dbReference type="ARBA" id="ARBA00007689"/>
    </source>
</evidence>
<comment type="similarity">
    <text evidence="1">Belongs to the YciI family.</text>
</comment>
<dbReference type="Pfam" id="PF03795">
    <property type="entry name" value="YCII"/>
    <property type="match status" value="1"/>
</dbReference>
<comment type="caution">
    <text evidence="3">The sequence shown here is derived from an EMBL/GenBank/DDBJ whole genome shotgun (WGS) entry which is preliminary data.</text>
</comment>
<name>A0A0R2B3G9_SECCO</name>
<dbReference type="EMBL" id="AYYR01000129">
    <property type="protein sequence ID" value="KRM73298.1"/>
    <property type="molecule type" value="Genomic_DNA"/>
</dbReference>
<evidence type="ECO:0000259" key="2">
    <source>
        <dbReference type="Pfam" id="PF03795"/>
    </source>
</evidence>
<dbReference type="PATRIC" id="fig|1423733.4.peg.1568"/>
<gene>
    <name evidence="3" type="ORF">FC82_GL001491</name>
</gene>
<dbReference type="PANTHER" id="PTHR37828">
    <property type="entry name" value="GSR2449 PROTEIN"/>
    <property type="match status" value="1"/>
</dbReference>
<protein>
    <recommendedName>
        <fullName evidence="2">YCII-related domain-containing protein</fullName>
    </recommendedName>
</protein>
<dbReference type="AlphaFoldDB" id="A0A0R2B3G9"/>
<feature type="domain" description="YCII-related" evidence="2">
    <location>
        <begin position="1"/>
        <end position="83"/>
    </location>
</feature>
<dbReference type="Proteomes" id="UP000051845">
    <property type="component" value="Unassembled WGS sequence"/>
</dbReference>
<organism evidence="3 4">
    <name type="scientific">Secundilactobacillus collinoides DSM 20515 = JCM 1123</name>
    <dbReference type="NCBI Taxonomy" id="1423733"/>
    <lineage>
        <taxon>Bacteria</taxon>
        <taxon>Bacillati</taxon>
        <taxon>Bacillota</taxon>
        <taxon>Bacilli</taxon>
        <taxon>Lactobacillales</taxon>
        <taxon>Lactobacillaceae</taxon>
        <taxon>Secundilactobacillus</taxon>
    </lineage>
</organism>
<reference evidence="3 4" key="1">
    <citation type="journal article" date="2015" name="Genome Announc.">
        <title>Expanding the biotechnology potential of lactobacilli through comparative genomics of 213 strains and associated genera.</title>
        <authorList>
            <person name="Sun Z."/>
            <person name="Harris H.M."/>
            <person name="McCann A."/>
            <person name="Guo C."/>
            <person name="Argimon S."/>
            <person name="Zhang W."/>
            <person name="Yang X."/>
            <person name="Jeffery I.B."/>
            <person name="Cooney J.C."/>
            <person name="Kagawa T.F."/>
            <person name="Liu W."/>
            <person name="Song Y."/>
            <person name="Salvetti E."/>
            <person name="Wrobel A."/>
            <person name="Rasinkangas P."/>
            <person name="Parkhill J."/>
            <person name="Rea M.C."/>
            <person name="O'Sullivan O."/>
            <person name="Ritari J."/>
            <person name="Douillard F.P."/>
            <person name="Paul Ross R."/>
            <person name="Yang R."/>
            <person name="Briner A.E."/>
            <person name="Felis G.E."/>
            <person name="de Vos W.M."/>
            <person name="Barrangou R."/>
            <person name="Klaenhammer T.R."/>
            <person name="Caufield P.W."/>
            <person name="Cui Y."/>
            <person name="Zhang H."/>
            <person name="O'Toole P.W."/>
        </authorList>
    </citation>
    <scope>NUCLEOTIDE SEQUENCE [LARGE SCALE GENOMIC DNA]</scope>
    <source>
        <strain evidence="3 4">DSM 20515</strain>
    </source>
</reference>
<dbReference type="RefSeq" id="WP_056997497.1">
    <property type="nucleotide sequence ID" value="NZ_AYYR01000129.1"/>
</dbReference>
<sequence length="98" mass="10896">MYVISMTVTKEESAALAKAHFEKHQAWFNQHIEDGHFLLVGPSKTHAMSGVIIAQAESRSALDQLISQDAYYPDIAHYDVNEFSADEVSPALSQFQGK</sequence>
<accession>A0A0R2B3G9</accession>
<proteinExistence type="inferred from homology"/>
<evidence type="ECO:0000313" key="4">
    <source>
        <dbReference type="Proteomes" id="UP000051845"/>
    </source>
</evidence>
<dbReference type="InterPro" id="IPR011008">
    <property type="entry name" value="Dimeric_a/b-barrel"/>
</dbReference>